<feature type="domain" description="ABC transporter" evidence="8">
    <location>
        <begin position="26"/>
        <end position="270"/>
    </location>
</feature>
<gene>
    <name evidence="9" type="ORF">E9229_001770</name>
</gene>
<keyword evidence="1" id="KW-0813">Transport</keyword>
<dbReference type="GO" id="GO:0016887">
    <property type="term" value="F:ATP hydrolysis activity"/>
    <property type="evidence" value="ECO:0007669"/>
    <property type="project" value="InterPro"/>
</dbReference>
<accession>A0A839QHC7</accession>
<name>A0A839QHC7_9MICC</name>
<dbReference type="InterPro" id="IPR017871">
    <property type="entry name" value="ABC_transporter-like_CS"/>
</dbReference>
<evidence type="ECO:0000256" key="3">
    <source>
        <dbReference type="ARBA" id="ARBA00022741"/>
    </source>
</evidence>
<dbReference type="InterPro" id="IPR050086">
    <property type="entry name" value="MetN_ABC_transporter-like"/>
</dbReference>
<dbReference type="PANTHER" id="PTHR43166:SF6">
    <property type="entry name" value="PHOSPHONATES IMPORT ATP-BINDING PROTEIN PHNC"/>
    <property type="match status" value="1"/>
</dbReference>
<dbReference type="PROSITE" id="PS50893">
    <property type="entry name" value="ABC_TRANSPORTER_2"/>
    <property type="match status" value="1"/>
</dbReference>
<protein>
    <submittedName>
        <fullName evidence="9">Phosphonate transport system ATP-binding protein</fullName>
    </submittedName>
</protein>
<feature type="region of interest" description="Disordered" evidence="7">
    <location>
        <begin position="1"/>
        <end position="21"/>
    </location>
</feature>
<reference evidence="9 10" key="1">
    <citation type="submission" date="2020-08" db="EMBL/GenBank/DDBJ databases">
        <title>Sequencing the genomes of 1000 actinobacteria strains.</title>
        <authorList>
            <person name="Klenk H.-P."/>
        </authorList>
    </citation>
    <scope>NUCLEOTIDE SEQUENCE [LARGE SCALE GENOMIC DNA]</scope>
    <source>
        <strain evidence="9 10">DSM 22826</strain>
    </source>
</reference>
<dbReference type="InterPro" id="IPR027417">
    <property type="entry name" value="P-loop_NTPase"/>
</dbReference>
<evidence type="ECO:0000256" key="5">
    <source>
        <dbReference type="ARBA" id="ARBA00022967"/>
    </source>
</evidence>
<dbReference type="AlphaFoldDB" id="A0A839QHC7"/>
<keyword evidence="2" id="KW-1003">Cell membrane</keyword>
<dbReference type="SMART" id="SM00382">
    <property type="entry name" value="AAA"/>
    <property type="match status" value="1"/>
</dbReference>
<evidence type="ECO:0000259" key="8">
    <source>
        <dbReference type="PROSITE" id="PS50893"/>
    </source>
</evidence>
<evidence type="ECO:0000256" key="1">
    <source>
        <dbReference type="ARBA" id="ARBA00022448"/>
    </source>
</evidence>
<keyword evidence="10" id="KW-1185">Reference proteome</keyword>
<keyword evidence="5" id="KW-1278">Translocase</keyword>
<dbReference type="SUPFAM" id="SSF52540">
    <property type="entry name" value="P-loop containing nucleoside triphosphate hydrolases"/>
    <property type="match status" value="1"/>
</dbReference>
<dbReference type="PROSITE" id="PS00211">
    <property type="entry name" value="ABC_TRANSPORTER_1"/>
    <property type="match status" value="1"/>
</dbReference>
<dbReference type="Gene3D" id="3.40.50.300">
    <property type="entry name" value="P-loop containing nucleotide triphosphate hydrolases"/>
    <property type="match status" value="1"/>
</dbReference>
<evidence type="ECO:0000256" key="6">
    <source>
        <dbReference type="ARBA" id="ARBA00023136"/>
    </source>
</evidence>
<evidence type="ECO:0000313" key="9">
    <source>
        <dbReference type="EMBL" id="MBB2995579.1"/>
    </source>
</evidence>
<dbReference type="Pfam" id="PF00005">
    <property type="entry name" value="ABC_tran"/>
    <property type="match status" value="1"/>
</dbReference>
<evidence type="ECO:0000256" key="2">
    <source>
        <dbReference type="ARBA" id="ARBA00022475"/>
    </source>
</evidence>
<dbReference type="PANTHER" id="PTHR43166">
    <property type="entry name" value="AMINO ACID IMPORT ATP-BINDING PROTEIN"/>
    <property type="match status" value="1"/>
</dbReference>
<proteinExistence type="predicted"/>
<comment type="caution">
    <text evidence="9">The sequence shown here is derived from an EMBL/GenBank/DDBJ whole genome shotgun (WGS) entry which is preliminary data.</text>
</comment>
<keyword evidence="3" id="KW-0547">Nucleotide-binding</keyword>
<keyword evidence="6" id="KW-0472">Membrane</keyword>
<evidence type="ECO:0000313" key="10">
    <source>
        <dbReference type="Proteomes" id="UP000523000"/>
    </source>
</evidence>
<evidence type="ECO:0000256" key="7">
    <source>
        <dbReference type="SAM" id="MobiDB-lite"/>
    </source>
</evidence>
<keyword evidence="4 9" id="KW-0067">ATP-binding</keyword>
<feature type="compositionally biased region" description="Polar residues" evidence="7">
    <location>
        <begin position="1"/>
        <end position="14"/>
    </location>
</feature>
<evidence type="ECO:0000256" key="4">
    <source>
        <dbReference type="ARBA" id="ARBA00022840"/>
    </source>
</evidence>
<dbReference type="Proteomes" id="UP000523000">
    <property type="component" value="Unassembled WGS sequence"/>
</dbReference>
<dbReference type="RefSeq" id="WP_183510814.1">
    <property type="nucleotide sequence ID" value="NZ_BAABGK010000091.1"/>
</dbReference>
<dbReference type="GO" id="GO:0005524">
    <property type="term" value="F:ATP binding"/>
    <property type="evidence" value="ECO:0007669"/>
    <property type="project" value="UniProtKB-KW"/>
</dbReference>
<dbReference type="InterPro" id="IPR003593">
    <property type="entry name" value="AAA+_ATPase"/>
</dbReference>
<dbReference type="EMBL" id="JACHVS010000001">
    <property type="protein sequence ID" value="MBB2995579.1"/>
    <property type="molecule type" value="Genomic_DNA"/>
</dbReference>
<dbReference type="InterPro" id="IPR003439">
    <property type="entry name" value="ABC_transporter-like_ATP-bd"/>
</dbReference>
<organism evidence="9 10">
    <name type="scientific">Paeniglutamicibacter cryotolerans</name>
    <dbReference type="NCBI Taxonomy" id="670079"/>
    <lineage>
        <taxon>Bacteria</taxon>
        <taxon>Bacillati</taxon>
        <taxon>Actinomycetota</taxon>
        <taxon>Actinomycetes</taxon>
        <taxon>Micrococcales</taxon>
        <taxon>Micrococcaceae</taxon>
        <taxon>Paeniglutamicibacter</taxon>
    </lineage>
</organism>
<sequence length="273" mass="28368">MTLIQLPSTRTAPRSQEAPVAGTPALTVSGLSKSYSGRTVLDGVGFSLARGELVAFLGANGSGKSTTLKCVMGLSTPEAGSINLLGTDLSTLGGQALVAARSKAAMVFQKIHLVPRRTALENVCAGGLSRLNGAGSLSPLFFPQSLKEEAMAALDRVGLADRAHERAGRLSGGQQQRVAVARALCQRASVLLADEPVSALDPHAAEQVMALLAELAHTENLAVAAVLHQPDLALRHADRAIGLLRGRIVFDGEIATMTHAVQNELYSPDRAAA</sequence>